<evidence type="ECO:0000313" key="2">
    <source>
        <dbReference type="EMBL" id="KAG7285869.1"/>
    </source>
</evidence>
<protein>
    <submittedName>
        <fullName evidence="2">Uncharacterized protein</fullName>
    </submittedName>
</protein>
<dbReference type="Proteomes" id="UP001197093">
    <property type="component" value="Unassembled WGS sequence"/>
</dbReference>
<keyword evidence="1" id="KW-0732">Signal</keyword>
<name>A0AAD4EQY9_9PEZI</name>
<evidence type="ECO:0000313" key="3">
    <source>
        <dbReference type="Proteomes" id="UP001197093"/>
    </source>
</evidence>
<reference evidence="2" key="1">
    <citation type="submission" date="2023-02" db="EMBL/GenBank/DDBJ databases">
        <authorList>
            <person name="Palmer J.M."/>
        </authorList>
    </citation>
    <scope>NUCLEOTIDE SEQUENCE</scope>
    <source>
        <strain evidence="2">FW57</strain>
    </source>
</reference>
<comment type="caution">
    <text evidence="2">The sequence shown here is derived from an EMBL/GenBank/DDBJ whole genome shotgun (WGS) entry which is preliminary data.</text>
</comment>
<accession>A0AAD4EQY9</accession>
<sequence length="189" mass="20582">MQLLASLLLAFTSTALAAPAASQAEPRAPEVANGFYLTTANADGTITRTPINDPSDLANLEGVSVFSRRAPEKPTLALGKRYVSCWGRQLDTYGTDKAVNQWKSYLATNILELHSTSSTYSVQYANDGVAVYYCINAKNSVGSLNLEDFNYALRQMDARCRAYEASYFQWDGSPEIVGKASVNDRVCLG</sequence>
<keyword evidence="3" id="KW-1185">Reference proteome</keyword>
<dbReference type="AlphaFoldDB" id="A0AAD4EQY9"/>
<gene>
    <name evidence="2" type="ORF">NEMBOFW57_008163</name>
</gene>
<evidence type="ECO:0000256" key="1">
    <source>
        <dbReference type="SAM" id="SignalP"/>
    </source>
</evidence>
<feature type="signal peptide" evidence="1">
    <location>
        <begin position="1"/>
        <end position="17"/>
    </location>
</feature>
<proteinExistence type="predicted"/>
<feature type="chain" id="PRO_5042003323" evidence="1">
    <location>
        <begin position="18"/>
        <end position="189"/>
    </location>
</feature>
<dbReference type="EMBL" id="JAHCVI010000004">
    <property type="protein sequence ID" value="KAG7285869.1"/>
    <property type="molecule type" value="Genomic_DNA"/>
</dbReference>
<organism evidence="2 3">
    <name type="scientific">Staphylotrichum longicolle</name>
    <dbReference type="NCBI Taxonomy" id="669026"/>
    <lineage>
        <taxon>Eukaryota</taxon>
        <taxon>Fungi</taxon>
        <taxon>Dikarya</taxon>
        <taxon>Ascomycota</taxon>
        <taxon>Pezizomycotina</taxon>
        <taxon>Sordariomycetes</taxon>
        <taxon>Sordariomycetidae</taxon>
        <taxon>Sordariales</taxon>
        <taxon>Chaetomiaceae</taxon>
        <taxon>Staphylotrichum</taxon>
    </lineage>
</organism>